<feature type="region of interest" description="Disordered" evidence="1">
    <location>
        <begin position="40"/>
        <end position="73"/>
    </location>
</feature>
<proteinExistence type="predicted"/>
<keyword evidence="3" id="KW-1185">Reference proteome</keyword>
<sequence length="73" mass="7892">MAIIGSERNEKALQRSGLDSSASVARRDCHFKALAQMNVRSFAQHPPKTETTHNASTLRALEDASPCGHSNAD</sequence>
<name>A0ABY6ALL4_9PSED</name>
<gene>
    <name evidence="2" type="ORF">N5C08_22115</name>
</gene>
<protein>
    <submittedName>
        <fullName evidence="2">Uncharacterized protein</fullName>
    </submittedName>
</protein>
<evidence type="ECO:0000256" key="1">
    <source>
        <dbReference type="SAM" id="MobiDB-lite"/>
    </source>
</evidence>
<evidence type="ECO:0000313" key="2">
    <source>
        <dbReference type="EMBL" id="UXH39614.1"/>
    </source>
</evidence>
<feature type="region of interest" description="Disordered" evidence="1">
    <location>
        <begin position="1"/>
        <end position="24"/>
    </location>
</feature>
<dbReference type="Proteomes" id="UP001064504">
    <property type="component" value="Chromosome"/>
</dbReference>
<dbReference type="RefSeq" id="WP_261744278.1">
    <property type="nucleotide sequence ID" value="NZ_CP104557.1"/>
</dbReference>
<evidence type="ECO:0000313" key="3">
    <source>
        <dbReference type="Proteomes" id="UP001064504"/>
    </source>
</evidence>
<accession>A0ABY6ALL4</accession>
<dbReference type="EMBL" id="CP104557">
    <property type="protein sequence ID" value="UXH39614.1"/>
    <property type="molecule type" value="Genomic_DNA"/>
</dbReference>
<reference evidence="2" key="1">
    <citation type="submission" date="2022-09" db="EMBL/GenBank/DDBJ databases">
        <title>Complete genome sequence of Pseudomonas promysalinigenes strain RL-WG26, a newly isolated PGPR with the potential for plant salinity stress alleviation.</title>
        <authorList>
            <person name="Ren L."/>
            <person name="Wang G."/>
            <person name="Hu H."/>
        </authorList>
    </citation>
    <scope>NUCLEOTIDE SEQUENCE</scope>
    <source>
        <strain evidence="2">RL-WG26</strain>
    </source>
</reference>
<organism evidence="2 3">
    <name type="scientific">Pseudomonas promysalinigenes</name>
    <dbReference type="NCBI Taxonomy" id="485898"/>
    <lineage>
        <taxon>Bacteria</taxon>
        <taxon>Pseudomonadati</taxon>
        <taxon>Pseudomonadota</taxon>
        <taxon>Gammaproteobacteria</taxon>
        <taxon>Pseudomonadales</taxon>
        <taxon>Pseudomonadaceae</taxon>
        <taxon>Pseudomonas</taxon>
    </lineage>
</organism>